<dbReference type="RefSeq" id="WP_161086655.1">
    <property type="nucleotide sequence ID" value="NZ_WWCX01000087.1"/>
</dbReference>
<dbReference type="InterPro" id="IPR013525">
    <property type="entry name" value="ABC2_TM"/>
</dbReference>
<keyword evidence="7 8" id="KW-0472">Membrane</keyword>
<comment type="similarity">
    <text evidence="2">Belongs to the ABC-2 integral membrane protein family.</text>
</comment>
<proteinExistence type="inferred from homology"/>
<dbReference type="InterPro" id="IPR051449">
    <property type="entry name" value="ABC-2_transporter_component"/>
</dbReference>
<keyword evidence="6 8" id="KW-1133">Transmembrane helix</keyword>
<evidence type="ECO:0000256" key="2">
    <source>
        <dbReference type="ARBA" id="ARBA00007783"/>
    </source>
</evidence>
<evidence type="ECO:0000256" key="4">
    <source>
        <dbReference type="ARBA" id="ARBA00022475"/>
    </source>
</evidence>
<evidence type="ECO:0000256" key="6">
    <source>
        <dbReference type="ARBA" id="ARBA00022989"/>
    </source>
</evidence>
<feature type="transmembrane region" description="Helical" evidence="8">
    <location>
        <begin position="350"/>
        <end position="372"/>
    </location>
</feature>
<evidence type="ECO:0000256" key="1">
    <source>
        <dbReference type="ARBA" id="ARBA00004651"/>
    </source>
</evidence>
<keyword evidence="3" id="KW-0813">Transport</keyword>
<dbReference type="PROSITE" id="PS51012">
    <property type="entry name" value="ABC_TM2"/>
    <property type="match status" value="1"/>
</dbReference>
<feature type="transmembrane region" description="Helical" evidence="8">
    <location>
        <begin position="295"/>
        <end position="314"/>
    </location>
</feature>
<name>A0A845GU12_9BURK</name>
<dbReference type="Gene3D" id="3.40.1710.10">
    <property type="entry name" value="abc type-2 transporter like domain"/>
    <property type="match status" value="1"/>
</dbReference>
<evidence type="ECO:0000313" key="11">
    <source>
        <dbReference type="Proteomes" id="UP000447355"/>
    </source>
</evidence>
<comment type="subcellular location">
    <subcellularLocation>
        <location evidence="1">Cell membrane</location>
        <topology evidence="1">Multi-pass membrane protein</topology>
    </subcellularLocation>
</comment>
<evidence type="ECO:0000256" key="8">
    <source>
        <dbReference type="SAM" id="Phobius"/>
    </source>
</evidence>
<evidence type="ECO:0000313" key="10">
    <source>
        <dbReference type="EMBL" id="MYM97774.1"/>
    </source>
</evidence>
<dbReference type="GO" id="GO:0140359">
    <property type="term" value="F:ABC-type transporter activity"/>
    <property type="evidence" value="ECO:0007669"/>
    <property type="project" value="InterPro"/>
</dbReference>
<dbReference type="Pfam" id="PF12698">
    <property type="entry name" value="ABC2_membrane_3"/>
    <property type="match status" value="1"/>
</dbReference>
<feature type="transmembrane region" description="Helical" evidence="8">
    <location>
        <begin position="26"/>
        <end position="46"/>
    </location>
</feature>
<dbReference type="EMBL" id="WWCX01000087">
    <property type="protein sequence ID" value="MYM97774.1"/>
    <property type="molecule type" value="Genomic_DNA"/>
</dbReference>
<organism evidence="10 11">
    <name type="scientific">Duganella vulcania</name>
    <dbReference type="NCBI Taxonomy" id="2692166"/>
    <lineage>
        <taxon>Bacteria</taxon>
        <taxon>Pseudomonadati</taxon>
        <taxon>Pseudomonadota</taxon>
        <taxon>Betaproteobacteria</taxon>
        <taxon>Burkholderiales</taxon>
        <taxon>Oxalobacteraceae</taxon>
        <taxon>Telluria group</taxon>
        <taxon>Duganella</taxon>
    </lineage>
</organism>
<keyword evidence="4" id="KW-1003">Cell membrane</keyword>
<evidence type="ECO:0000256" key="5">
    <source>
        <dbReference type="ARBA" id="ARBA00022692"/>
    </source>
</evidence>
<feature type="domain" description="ABC transmembrane type-2" evidence="9">
    <location>
        <begin position="133"/>
        <end position="375"/>
    </location>
</feature>
<dbReference type="PANTHER" id="PTHR30294:SF29">
    <property type="entry name" value="MULTIDRUG ABC TRANSPORTER PERMEASE YBHS-RELATED"/>
    <property type="match status" value="1"/>
</dbReference>
<evidence type="ECO:0000256" key="7">
    <source>
        <dbReference type="ARBA" id="ARBA00023136"/>
    </source>
</evidence>
<feature type="transmembrane region" description="Helical" evidence="8">
    <location>
        <begin position="182"/>
        <end position="206"/>
    </location>
</feature>
<dbReference type="PANTHER" id="PTHR30294">
    <property type="entry name" value="MEMBRANE COMPONENT OF ABC TRANSPORTER YHHJ-RELATED"/>
    <property type="match status" value="1"/>
</dbReference>
<dbReference type="InterPro" id="IPR047817">
    <property type="entry name" value="ABC2_TM_bact-type"/>
</dbReference>
<protein>
    <submittedName>
        <fullName evidence="10">ABC transporter permease</fullName>
    </submittedName>
</protein>
<dbReference type="GO" id="GO:0005886">
    <property type="term" value="C:plasma membrane"/>
    <property type="evidence" value="ECO:0007669"/>
    <property type="project" value="UniProtKB-SubCell"/>
</dbReference>
<evidence type="ECO:0000256" key="3">
    <source>
        <dbReference type="ARBA" id="ARBA00022448"/>
    </source>
</evidence>
<sequence length="377" mass="41408">MLRRILELLIKEFRELRRDKSARFRLLIPPLIQMLLFGYAATFEIFNISTAVLDLDHSQASRALVSAFTSSGRFKVTAVASRQDDARDIIEGNRAQIAVVVPPGFSALLDKGQTAPLQVLVDGTNSNTALIALGYVGQIAGAFGQSVALDLGQRSGKLQGRPLAGAEMVERYWYNPNLNSRWFFVPGVIGTLTLITIVNLTAFAIVREREVGTLEQLLVTPIRPFEFIIGKCLPFFLIGLVQVTLIAVLGTLWFGVPFKGNPLVLLLGTSLFLLSALAIGLLISTLCKTQQQAFASNFFVLNPMFILSGFSFPISSMPEALQYLTWLDPLRYFLVIVRGTYIKGVGLDVLWPQMASLLALGGGLLLIAVLRFRKSVD</sequence>
<feature type="transmembrane region" description="Helical" evidence="8">
    <location>
        <begin position="227"/>
        <end position="256"/>
    </location>
</feature>
<comment type="caution">
    <text evidence="10">The sequence shown here is derived from an EMBL/GenBank/DDBJ whole genome shotgun (WGS) entry which is preliminary data.</text>
</comment>
<gene>
    <name evidence="10" type="ORF">GTP90_28380</name>
</gene>
<dbReference type="Proteomes" id="UP000447355">
    <property type="component" value="Unassembled WGS sequence"/>
</dbReference>
<keyword evidence="5 8" id="KW-0812">Transmembrane</keyword>
<dbReference type="AlphaFoldDB" id="A0A845GU12"/>
<evidence type="ECO:0000259" key="9">
    <source>
        <dbReference type="PROSITE" id="PS51012"/>
    </source>
</evidence>
<reference evidence="10" key="1">
    <citation type="submission" date="2019-12" db="EMBL/GenBank/DDBJ databases">
        <title>Novel species isolated from a subtropical stream in China.</title>
        <authorList>
            <person name="Lu H."/>
        </authorList>
    </citation>
    <scope>NUCLEOTIDE SEQUENCE [LARGE SCALE GENOMIC DNA]</scope>
    <source>
        <strain evidence="10">FT81W</strain>
    </source>
</reference>
<feature type="transmembrane region" description="Helical" evidence="8">
    <location>
        <begin position="262"/>
        <end position="283"/>
    </location>
</feature>
<accession>A0A845GU12</accession>